<feature type="transmembrane region" description="Helical" evidence="1">
    <location>
        <begin position="158"/>
        <end position="179"/>
    </location>
</feature>
<dbReference type="RefSeq" id="WP_302723376.1">
    <property type="nucleotide sequence ID" value="NZ_JAULRU010000617.1"/>
</dbReference>
<feature type="transmembrane region" description="Helical" evidence="1">
    <location>
        <begin position="125"/>
        <end position="146"/>
    </location>
</feature>
<proteinExistence type="predicted"/>
<protein>
    <recommendedName>
        <fullName evidence="4">DUF2975 domain-containing protein</fullName>
    </recommendedName>
</protein>
<keyword evidence="3" id="KW-1185">Reference proteome</keyword>
<keyword evidence="1" id="KW-0812">Transmembrane</keyword>
<accession>A0ABU4S0U5</accession>
<feature type="transmembrane region" description="Helical" evidence="1">
    <location>
        <begin position="77"/>
        <end position="95"/>
    </location>
</feature>
<gene>
    <name evidence="2" type="ORF">SCD92_15370</name>
</gene>
<sequence length="193" mass="21870">MFIVTTSVQVENKPVDIQFHSRTTQIQLLSRHLYRALSAVRFVLHSFWLLIAYFAVTPGEATLYLGDTPVKIAEGEFLAKGLILGLYAIGLFLMLKITHHFRNLMYYFEAGNIFERPAIDSVHQALKAGIAFATMSFIQAIIGSVYTFRAHALVDISFTTQILVAIIYFGLMYTLLWTLEIGHDLKDESEMTI</sequence>
<evidence type="ECO:0000313" key="2">
    <source>
        <dbReference type="EMBL" id="MDX6850753.1"/>
    </source>
</evidence>
<evidence type="ECO:0008006" key="4">
    <source>
        <dbReference type="Google" id="ProtNLM"/>
    </source>
</evidence>
<comment type="caution">
    <text evidence="2">The sequence shown here is derived from an EMBL/GenBank/DDBJ whole genome shotgun (WGS) entry which is preliminary data.</text>
</comment>
<reference evidence="2 3" key="1">
    <citation type="submission" date="2023-11" db="EMBL/GenBank/DDBJ databases">
        <title>Gilvimarinus fulvus sp. nov., isolated from the surface of Kelp.</title>
        <authorList>
            <person name="Sun Y.Y."/>
            <person name="Gong Y."/>
            <person name="Du Z.J."/>
        </authorList>
    </citation>
    <scope>NUCLEOTIDE SEQUENCE [LARGE SCALE GENOMIC DNA]</scope>
    <source>
        <strain evidence="2 3">SDUM040013</strain>
    </source>
</reference>
<dbReference type="Proteomes" id="UP001273505">
    <property type="component" value="Unassembled WGS sequence"/>
</dbReference>
<keyword evidence="1" id="KW-1133">Transmembrane helix</keyword>
<name>A0ABU4S0U5_9GAMM</name>
<dbReference type="EMBL" id="JAXAFO010000031">
    <property type="protein sequence ID" value="MDX6850753.1"/>
    <property type="molecule type" value="Genomic_DNA"/>
</dbReference>
<evidence type="ECO:0000313" key="3">
    <source>
        <dbReference type="Proteomes" id="UP001273505"/>
    </source>
</evidence>
<evidence type="ECO:0000256" key="1">
    <source>
        <dbReference type="SAM" id="Phobius"/>
    </source>
</evidence>
<feature type="transmembrane region" description="Helical" evidence="1">
    <location>
        <begin position="39"/>
        <end position="57"/>
    </location>
</feature>
<organism evidence="2 3">
    <name type="scientific">Gilvimarinus gilvus</name>
    <dbReference type="NCBI Taxonomy" id="3058038"/>
    <lineage>
        <taxon>Bacteria</taxon>
        <taxon>Pseudomonadati</taxon>
        <taxon>Pseudomonadota</taxon>
        <taxon>Gammaproteobacteria</taxon>
        <taxon>Cellvibrionales</taxon>
        <taxon>Cellvibrionaceae</taxon>
        <taxon>Gilvimarinus</taxon>
    </lineage>
</organism>
<keyword evidence="1" id="KW-0472">Membrane</keyword>